<evidence type="ECO:0000313" key="1">
    <source>
        <dbReference type="EMBL" id="GAH24970.1"/>
    </source>
</evidence>
<gene>
    <name evidence="1" type="ORF">S03H2_00041</name>
</gene>
<dbReference type="EMBL" id="BARU01000003">
    <property type="protein sequence ID" value="GAH24970.1"/>
    <property type="molecule type" value="Genomic_DNA"/>
</dbReference>
<accession>X1EXH0</accession>
<dbReference type="AlphaFoldDB" id="X1EXH0"/>
<organism evidence="1">
    <name type="scientific">marine sediment metagenome</name>
    <dbReference type="NCBI Taxonomy" id="412755"/>
    <lineage>
        <taxon>unclassified sequences</taxon>
        <taxon>metagenomes</taxon>
        <taxon>ecological metagenomes</taxon>
    </lineage>
</organism>
<comment type="caution">
    <text evidence="1">The sequence shown here is derived from an EMBL/GenBank/DDBJ whole genome shotgun (WGS) entry which is preliminary data.</text>
</comment>
<reference evidence="1" key="1">
    <citation type="journal article" date="2014" name="Front. Microbiol.">
        <title>High frequency of phylogenetically diverse reductive dehalogenase-homologous genes in deep subseafloor sedimentary metagenomes.</title>
        <authorList>
            <person name="Kawai M."/>
            <person name="Futagami T."/>
            <person name="Toyoda A."/>
            <person name="Takaki Y."/>
            <person name="Nishi S."/>
            <person name="Hori S."/>
            <person name="Arai W."/>
            <person name="Tsubouchi T."/>
            <person name="Morono Y."/>
            <person name="Uchiyama I."/>
            <person name="Ito T."/>
            <person name="Fujiyama A."/>
            <person name="Inagaki F."/>
            <person name="Takami H."/>
        </authorList>
    </citation>
    <scope>NUCLEOTIDE SEQUENCE</scope>
    <source>
        <strain evidence="1">Expedition CK06-06</strain>
    </source>
</reference>
<protein>
    <submittedName>
        <fullName evidence="1">Uncharacterized protein</fullName>
    </submittedName>
</protein>
<sequence length="120" mass="13320">MTQQSLIKKSISGKRTISLAAITATKMVQYTSNHMKLVSLLKTTGFLTSITVLNNDEINIELQLDYSENKEYFVPSKSSIALTEVHYEGFNIVNLDDAIDSTAGRITVIAGYEMPLSKEK</sequence>
<proteinExistence type="predicted"/>
<name>X1EXH0_9ZZZZ</name>